<dbReference type="Proteomes" id="UP000585363">
    <property type="component" value="Unassembled WGS sequence"/>
</dbReference>
<reference evidence="1 2" key="1">
    <citation type="submission" date="2020-01" db="EMBL/GenBank/DDBJ databases">
        <authorList>
            <person name="Lee S.D."/>
        </authorList>
    </citation>
    <scope>NUCLEOTIDE SEQUENCE [LARGE SCALE GENOMIC DNA]</scope>
    <source>
        <strain evidence="1 2">SAP-1</strain>
    </source>
</reference>
<dbReference type="AlphaFoldDB" id="A0A848MLU1"/>
<accession>A0A848MLU1</accession>
<dbReference type="Pfam" id="PF07377">
    <property type="entry name" value="DUF1493"/>
    <property type="match status" value="1"/>
</dbReference>
<keyword evidence="2" id="KW-1185">Reference proteome</keyword>
<dbReference type="EMBL" id="JAADJU010000006">
    <property type="protein sequence ID" value="NMP27862.1"/>
    <property type="molecule type" value="Genomic_DNA"/>
</dbReference>
<protein>
    <submittedName>
        <fullName evidence="1">DUF1493 family protein</fullName>
    </submittedName>
</protein>
<gene>
    <name evidence="1" type="ORF">GW590_13440</name>
</gene>
<evidence type="ECO:0000313" key="2">
    <source>
        <dbReference type="Proteomes" id="UP000585363"/>
    </source>
</evidence>
<comment type="caution">
    <text evidence="1">The sequence shown here is derived from an EMBL/GenBank/DDBJ whole genome shotgun (WGS) entry which is preliminary data.</text>
</comment>
<dbReference type="InterPro" id="IPR010862">
    <property type="entry name" value="DUF1493"/>
</dbReference>
<organism evidence="1 2">
    <name type="scientific">Rouxiella aceris</name>
    <dbReference type="NCBI Taxonomy" id="2703884"/>
    <lineage>
        <taxon>Bacteria</taxon>
        <taxon>Pseudomonadati</taxon>
        <taxon>Pseudomonadota</taxon>
        <taxon>Gammaproteobacteria</taxon>
        <taxon>Enterobacterales</taxon>
        <taxon>Yersiniaceae</taxon>
        <taxon>Rouxiella</taxon>
    </lineage>
</organism>
<sequence>MDLFLMNTIQDKVLKLFREQIPGYLDKHWKEIPLELDSDLFDSPSDDLSDAIEEYQKEFGIDLSNVAWSCYFPWENTPLLTRWFKVKREDVEKNRKILTVKMFAESAKAGKWLYD</sequence>
<evidence type="ECO:0000313" key="1">
    <source>
        <dbReference type="EMBL" id="NMP27862.1"/>
    </source>
</evidence>
<name>A0A848MLU1_9GAMM</name>
<proteinExistence type="predicted"/>
<dbReference type="RefSeq" id="WP_169403560.1">
    <property type="nucleotide sequence ID" value="NZ_JAADJU010000006.1"/>
</dbReference>
<reference evidence="1 2" key="2">
    <citation type="submission" date="2020-06" db="EMBL/GenBank/DDBJ databases">
        <title>Polyphasic characterization of a Rahnella strain isolated from tree sap.</title>
        <authorList>
            <person name="Kim I.S."/>
        </authorList>
    </citation>
    <scope>NUCLEOTIDE SEQUENCE [LARGE SCALE GENOMIC DNA]</scope>
    <source>
        <strain evidence="1 2">SAP-1</strain>
    </source>
</reference>